<evidence type="ECO:0000256" key="1">
    <source>
        <dbReference type="ARBA" id="ARBA00022723"/>
    </source>
</evidence>
<dbReference type="InterPro" id="IPR019787">
    <property type="entry name" value="Znf_PHD-finger"/>
</dbReference>
<evidence type="ECO:0000259" key="7">
    <source>
        <dbReference type="PROSITE" id="PS50016"/>
    </source>
</evidence>
<evidence type="ECO:0000256" key="3">
    <source>
        <dbReference type="ARBA" id="ARBA00022833"/>
    </source>
</evidence>
<feature type="compositionally biased region" description="Low complexity" evidence="6">
    <location>
        <begin position="111"/>
        <end position="136"/>
    </location>
</feature>
<sequence>MSEHHLAESSFGDPNAQPPTPDQTPKTATLPSPVFETPKPYQGSFAEAGDSTPRFAEEYSVFNATPGNLRGSHSFPDFVPATGPGSLAGHKRLLSAEGFAVEFAAHPNHHSPNPGASASLPAAPLSPRLPASPVPSKVDASSSTTNPKSQSNPAALTRTPPSSKRVRRETIGEKGREPEEEPEPEPEPEPTQVISPPPTARKGERKPTLKFTMQHDQGFGHADLHEPSQQDMAALMGSVGDLFGYPMSAPAMTQPNFWDPSMPLDMDLDFAAAAAANLFQPATSSSSSHRNTGSFDWNSEIPLFQDPIAPPPPSSNQENVQPARQGRMFALKPAASTSDVACTNADGASIPSSYAAAATGLDDPFSIADAGDAVDPGLLFSRPQSASVDAEMGGLIQSGTAEAAITGSGSGKATGRGTRTSGNSRERKANNNSRGPDRIVASSPVHAPGRPGLGRSASESRAGKPARRGSLPVLAPAIRAADGPGLTASKSTGRTGGRTSPFKTQQRLSSLASIPETSPHSCIRTSVRLRIDAHGRAHTETTVLGGRGSPFITRSQSSQNLSSNRSYSSSEGEDTDSDDEPIIIPSRNHSFNASFALPDPRKPVGSLFQLSTRSLSDRSNSNSANDGESEAETVVNEKPGKVGDAASELRKVVMDRQKRSLRLGSSRSLDTSVRVRSFAGGIVSPTSLAGSSYGPDSYGVRCVCSNSKADEDGFMVQCESCEMLLHGRCINISMRTMPNVYICGFCANTPNMARRRTRDSQRSNALGIGTLQSPLANKSFRSFR</sequence>
<evidence type="ECO:0000313" key="9">
    <source>
        <dbReference type="Proteomes" id="UP000027002"/>
    </source>
</evidence>
<feature type="compositionally biased region" description="Basic and acidic residues" evidence="6">
    <location>
        <begin position="168"/>
        <end position="177"/>
    </location>
</feature>
<feature type="compositionally biased region" description="Acidic residues" evidence="6">
    <location>
        <begin position="178"/>
        <end position="188"/>
    </location>
</feature>
<dbReference type="InterPro" id="IPR001965">
    <property type="entry name" value="Znf_PHD"/>
</dbReference>
<evidence type="ECO:0000313" key="8">
    <source>
        <dbReference type="EMBL" id="QUC19315.1"/>
    </source>
</evidence>
<dbReference type="RefSeq" id="XP_042996988.1">
    <property type="nucleotide sequence ID" value="XM_043141054.1"/>
</dbReference>
<feature type="region of interest" description="Disordered" evidence="6">
    <location>
        <begin position="281"/>
        <end position="321"/>
    </location>
</feature>
<feature type="region of interest" description="Disordered" evidence="6">
    <location>
        <begin position="540"/>
        <end position="585"/>
    </location>
</feature>
<dbReference type="InterPro" id="IPR013083">
    <property type="entry name" value="Znf_RING/FYVE/PHD"/>
</dbReference>
<keyword evidence="9" id="KW-1185">Reference proteome</keyword>
<feature type="compositionally biased region" description="Polar residues" evidence="6">
    <location>
        <begin position="488"/>
        <end position="520"/>
    </location>
</feature>
<feature type="region of interest" description="Disordered" evidence="6">
    <location>
        <begin position="611"/>
        <end position="643"/>
    </location>
</feature>
<dbReference type="GeneID" id="66064334"/>
<dbReference type="InterPro" id="IPR011011">
    <property type="entry name" value="Znf_FYVE_PHD"/>
</dbReference>
<dbReference type="GO" id="GO:0006355">
    <property type="term" value="P:regulation of DNA-templated transcription"/>
    <property type="evidence" value="ECO:0007669"/>
    <property type="project" value="TreeGrafter"/>
</dbReference>
<dbReference type="OrthoDB" id="419183at2759"/>
<dbReference type="InterPro" id="IPR019786">
    <property type="entry name" value="Zinc_finger_PHD-type_CS"/>
</dbReference>
<dbReference type="Pfam" id="PF20826">
    <property type="entry name" value="PHD_5"/>
    <property type="match status" value="1"/>
</dbReference>
<keyword evidence="3" id="KW-0862">Zinc</keyword>
<feature type="domain" description="PHD-type" evidence="7">
    <location>
        <begin position="699"/>
        <end position="749"/>
    </location>
</feature>
<evidence type="ECO:0000256" key="6">
    <source>
        <dbReference type="SAM" id="MobiDB-lite"/>
    </source>
</evidence>
<dbReference type="AlphaFoldDB" id="A0A8E5HPJ0"/>
<dbReference type="PANTHER" id="PTHR46462:SF3">
    <property type="entry name" value="UPSET, ISOFORM A"/>
    <property type="match status" value="1"/>
</dbReference>
<feature type="region of interest" description="Disordered" evidence="6">
    <location>
        <begin position="1"/>
        <end position="52"/>
    </location>
</feature>
<keyword evidence="4" id="KW-0156">Chromatin regulator</keyword>
<dbReference type="EMBL" id="CP072755">
    <property type="protein sequence ID" value="QUC19315.1"/>
    <property type="molecule type" value="Genomic_DNA"/>
</dbReference>
<feature type="compositionally biased region" description="Polar residues" evidence="6">
    <location>
        <begin position="139"/>
        <end position="162"/>
    </location>
</feature>
<keyword evidence="2 5" id="KW-0863">Zinc-finger</keyword>
<gene>
    <name evidence="8" type="ORF">UV8b_03556</name>
</gene>
<feature type="region of interest" description="Disordered" evidence="6">
    <location>
        <begin position="401"/>
        <end position="520"/>
    </location>
</feature>
<evidence type="ECO:0000256" key="4">
    <source>
        <dbReference type="ARBA" id="ARBA00022853"/>
    </source>
</evidence>
<dbReference type="GO" id="GO:0008270">
    <property type="term" value="F:zinc ion binding"/>
    <property type="evidence" value="ECO:0007669"/>
    <property type="project" value="UniProtKB-KW"/>
</dbReference>
<proteinExistence type="predicted"/>
<reference evidence="8" key="1">
    <citation type="submission" date="2020-03" db="EMBL/GenBank/DDBJ databases">
        <title>A mixture of massive structural variations and highly conserved coding sequences in Ustilaginoidea virens genome.</title>
        <authorList>
            <person name="Zhang K."/>
            <person name="Zhao Z."/>
            <person name="Zhang Z."/>
            <person name="Li Y."/>
            <person name="Hsiang T."/>
            <person name="Sun W."/>
        </authorList>
    </citation>
    <scope>NUCLEOTIDE SEQUENCE</scope>
    <source>
        <strain evidence="8">UV-8b</strain>
    </source>
</reference>
<dbReference type="Gene3D" id="3.30.40.10">
    <property type="entry name" value="Zinc/RING finger domain, C3HC4 (zinc finger)"/>
    <property type="match status" value="1"/>
</dbReference>
<name>A0A8E5HPJ0_USTVR</name>
<dbReference type="GO" id="GO:0034967">
    <property type="term" value="C:Set3 complex"/>
    <property type="evidence" value="ECO:0007669"/>
    <property type="project" value="TreeGrafter"/>
</dbReference>
<organism evidence="8 9">
    <name type="scientific">Ustilaginoidea virens</name>
    <name type="common">Rice false smut fungus</name>
    <name type="synonym">Villosiclava virens</name>
    <dbReference type="NCBI Taxonomy" id="1159556"/>
    <lineage>
        <taxon>Eukaryota</taxon>
        <taxon>Fungi</taxon>
        <taxon>Dikarya</taxon>
        <taxon>Ascomycota</taxon>
        <taxon>Pezizomycotina</taxon>
        <taxon>Sordariomycetes</taxon>
        <taxon>Hypocreomycetidae</taxon>
        <taxon>Hypocreales</taxon>
        <taxon>Clavicipitaceae</taxon>
        <taxon>Ustilaginoidea</taxon>
    </lineage>
</organism>
<dbReference type="SUPFAM" id="SSF57903">
    <property type="entry name" value="FYVE/PHD zinc finger"/>
    <property type="match status" value="1"/>
</dbReference>
<protein>
    <recommendedName>
        <fullName evidence="7">PHD-type domain-containing protein</fullName>
    </recommendedName>
</protein>
<dbReference type="SMART" id="SM00249">
    <property type="entry name" value="PHD"/>
    <property type="match status" value="1"/>
</dbReference>
<dbReference type="GO" id="GO:0070210">
    <property type="term" value="C:Rpd3L-Expanded complex"/>
    <property type="evidence" value="ECO:0007669"/>
    <property type="project" value="TreeGrafter"/>
</dbReference>
<dbReference type="PROSITE" id="PS01359">
    <property type="entry name" value="ZF_PHD_1"/>
    <property type="match status" value="1"/>
</dbReference>
<keyword evidence="1" id="KW-0479">Metal-binding</keyword>
<evidence type="ECO:0000256" key="5">
    <source>
        <dbReference type="PROSITE-ProRule" id="PRU00146"/>
    </source>
</evidence>
<feature type="region of interest" description="Disordered" evidence="6">
    <location>
        <begin position="105"/>
        <end position="205"/>
    </location>
</feature>
<dbReference type="PROSITE" id="PS50016">
    <property type="entry name" value="ZF_PHD_2"/>
    <property type="match status" value="1"/>
</dbReference>
<dbReference type="KEGG" id="uvi:66064334"/>
<dbReference type="GO" id="GO:0006325">
    <property type="term" value="P:chromatin organization"/>
    <property type="evidence" value="ECO:0007669"/>
    <property type="project" value="UniProtKB-KW"/>
</dbReference>
<feature type="compositionally biased region" description="Acidic residues" evidence="6">
    <location>
        <begin position="571"/>
        <end position="581"/>
    </location>
</feature>
<accession>A0A8E5HPJ0</accession>
<evidence type="ECO:0000256" key="2">
    <source>
        <dbReference type="ARBA" id="ARBA00022771"/>
    </source>
</evidence>
<dbReference type="Proteomes" id="UP000027002">
    <property type="component" value="Chromosome 3"/>
</dbReference>
<dbReference type="PANTHER" id="PTHR46462">
    <property type="entry name" value="UPSET, ISOFORM A"/>
    <property type="match status" value="1"/>
</dbReference>
<feature type="compositionally biased region" description="Low complexity" evidence="6">
    <location>
        <begin position="554"/>
        <end position="570"/>
    </location>
</feature>
<feature type="compositionally biased region" description="Polar residues" evidence="6">
    <location>
        <begin position="611"/>
        <end position="626"/>
    </location>
</feature>